<evidence type="ECO:0000256" key="1">
    <source>
        <dbReference type="ARBA" id="ARBA00022729"/>
    </source>
</evidence>
<dbReference type="AlphaFoldDB" id="A0A936ZRU0"/>
<dbReference type="InterPro" id="IPR026444">
    <property type="entry name" value="Secre_tail"/>
</dbReference>
<accession>A0A936ZRU0</accession>
<gene>
    <name evidence="3" type="ORF">JJQ60_08425</name>
</gene>
<reference evidence="3" key="1">
    <citation type="submission" date="2021-01" db="EMBL/GenBank/DDBJ databases">
        <authorList>
            <person name="Zhong Y.L."/>
        </authorList>
    </citation>
    <scope>NUCLEOTIDE SEQUENCE</scope>
    <source>
        <strain evidence="3">KCTC 23302</strain>
    </source>
</reference>
<organism evidence="3 4">
    <name type="scientific">Aquimarina mytili</name>
    <dbReference type="NCBI Taxonomy" id="874423"/>
    <lineage>
        <taxon>Bacteria</taxon>
        <taxon>Pseudomonadati</taxon>
        <taxon>Bacteroidota</taxon>
        <taxon>Flavobacteriia</taxon>
        <taxon>Flavobacteriales</taxon>
        <taxon>Flavobacteriaceae</taxon>
        <taxon>Aquimarina</taxon>
    </lineage>
</organism>
<name>A0A936ZRU0_9FLAO</name>
<evidence type="ECO:0000259" key="2">
    <source>
        <dbReference type="Pfam" id="PF18962"/>
    </source>
</evidence>
<dbReference type="Gene3D" id="2.60.40.3080">
    <property type="match status" value="1"/>
</dbReference>
<evidence type="ECO:0000313" key="3">
    <source>
        <dbReference type="EMBL" id="MBL0683538.1"/>
    </source>
</evidence>
<protein>
    <submittedName>
        <fullName evidence="3">T9SS type A sorting domain-containing protein</fullName>
    </submittedName>
</protein>
<sequence>MRSSLGVGGSSNIVTTNAGNYSISQSIGQSSVIGTYSKNGYTLRQGFQQPFISAKIITTPNESSLNAILYPNPFQQSINISFDQPITNQIDIVLFDIMGRTIRSQKKSATQLLTISLDDISKGAYFLSVSSGNKKFTAKLIKE</sequence>
<dbReference type="RefSeq" id="WP_201918628.1">
    <property type="nucleotide sequence ID" value="NZ_BAABAX010000005.1"/>
</dbReference>
<keyword evidence="4" id="KW-1185">Reference proteome</keyword>
<feature type="domain" description="Secretion system C-terminal sorting" evidence="2">
    <location>
        <begin position="69"/>
        <end position="141"/>
    </location>
</feature>
<proteinExistence type="predicted"/>
<dbReference type="Pfam" id="PF18962">
    <property type="entry name" value="Por_Secre_tail"/>
    <property type="match status" value="1"/>
</dbReference>
<keyword evidence="1" id="KW-0732">Signal</keyword>
<dbReference type="EMBL" id="JAERQJ010000003">
    <property type="protein sequence ID" value="MBL0683538.1"/>
    <property type="molecule type" value="Genomic_DNA"/>
</dbReference>
<comment type="caution">
    <text evidence="3">The sequence shown here is derived from an EMBL/GenBank/DDBJ whole genome shotgun (WGS) entry which is preliminary data.</text>
</comment>
<dbReference type="NCBIfam" id="TIGR04183">
    <property type="entry name" value="Por_Secre_tail"/>
    <property type="match status" value="1"/>
</dbReference>
<dbReference type="Proteomes" id="UP000651057">
    <property type="component" value="Unassembled WGS sequence"/>
</dbReference>
<evidence type="ECO:0000313" key="4">
    <source>
        <dbReference type="Proteomes" id="UP000651057"/>
    </source>
</evidence>